<keyword evidence="1" id="KW-0472">Membrane</keyword>
<dbReference type="CDD" id="cd06464">
    <property type="entry name" value="ACD_sHsps-like"/>
    <property type="match status" value="1"/>
</dbReference>
<reference evidence="2" key="1">
    <citation type="submission" date="2019-12" db="EMBL/GenBank/DDBJ databases">
        <title>Genome sequencing and annotation of Brassica cretica.</title>
        <authorList>
            <person name="Studholme D.J."/>
            <person name="Sarris P."/>
        </authorList>
    </citation>
    <scope>NUCLEOTIDE SEQUENCE</scope>
    <source>
        <strain evidence="2">PFS-109/04</strain>
        <tissue evidence="2">Leaf</tissue>
    </source>
</reference>
<proteinExistence type="predicted"/>
<dbReference type="EMBL" id="QGKX02001290">
    <property type="protein sequence ID" value="KAF3541344.1"/>
    <property type="molecule type" value="Genomic_DNA"/>
</dbReference>
<name>A0A8S9QT01_BRACR</name>
<dbReference type="Proteomes" id="UP000712600">
    <property type="component" value="Unassembled WGS sequence"/>
</dbReference>
<feature type="transmembrane region" description="Helical" evidence="1">
    <location>
        <begin position="77"/>
        <end position="98"/>
    </location>
</feature>
<gene>
    <name evidence="2" type="ORF">F2Q69_00024332</name>
</gene>
<evidence type="ECO:0008006" key="4">
    <source>
        <dbReference type="Google" id="ProtNLM"/>
    </source>
</evidence>
<evidence type="ECO:0000256" key="1">
    <source>
        <dbReference type="SAM" id="Phobius"/>
    </source>
</evidence>
<protein>
    <recommendedName>
        <fullName evidence="4">SHSP domain-containing protein</fullName>
    </recommendedName>
</protein>
<evidence type="ECO:0000313" key="2">
    <source>
        <dbReference type="EMBL" id="KAF3541344.1"/>
    </source>
</evidence>
<keyword evidence="1" id="KW-0812">Transmembrane</keyword>
<organism evidence="2 3">
    <name type="scientific">Brassica cretica</name>
    <name type="common">Mustard</name>
    <dbReference type="NCBI Taxonomy" id="69181"/>
    <lineage>
        <taxon>Eukaryota</taxon>
        <taxon>Viridiplantae</taxon>
        <taxon>Streptophyta</taxon>
        <taxon>Embryophyta</taxon>
        <taxon>Tracheophyta</taxon>
        <taxon>Spermatophyta</taxon>
        <taxon>Magnoliopsida</taxon>
        <taxon>eudicotyledons</taxon>
        <taxon>Gunneridae</taxon>
        <taxon>Pentapetalae</taxon>
        <taxon>rosids</taxon>
        <taxon>malvids</taxon>
        <taxon>Brassicales</taxon>
        <taxon>Brassicaceae</taxon>
        <taxon>Brassiceae</taxon>
        <taxon>Brassica</taxon>
    </lineage>
</organism>
<keyword evidence="1" id="KW-1133">Transmembrane helix</keyword>
<sequence length="108" mass="12644">MDYLKLCWRHANTKAQWFTNQWVFEVKEAKAELDDGVLWLTVPKIPRTEPETRLQATCFDESPNVLSRLMMVSRGMYGVDFVAVCVYLYVSLHFFYVYHLMNVIAGSL</sequence>
<dbReference type="AlphaFoldDB" id="A0A8S9QT01"/>
<evidence type="ECO:0000313" key="3">
    <source>
        <dbReference type="Proteomes" id="UP000712600"/>
    </source>
</evidence>
<comment type="caution">
    <text evidence="2">The sequence shown here is derived from an EMBL/GenBank/DDBJ whole genome shotgun (WGS) entry which is preliminary data.</text>
</comment>
<accession>A0A8S9QT01</accession>